<sequence>MSMGSFSLCWRWWWYSLEEVDGVSSSRNFFDGDEERTCREFSLEAMDDEEVALVDGVFDGAFGALGDEMDAFLVECHGENDIFSFDSMVRLNALKLKNSTNFVGSRKLCMIWSFGFLKERKRCKISFICEDTLTIVWNLKNSSEFCKRESDEFILDHERD</sequence>
<evidence type="ECO:0000313" key="2">
    <source>
        <dbReference type="Proteomes" id="UP001151760"/>
    </source>
</evidence>
<accession>A0ABQ4XSB1</accession>
<name>A0ABQ4XSB1_9ASTR</name>
<proteinExistence type="predicted"/>
<reference evidence="1" key="1">
    <citation type="journal article" date="2022" name="Int. J. Mol. Sci.">
        <title>Draft Genome of Tanacetum Coccineum: Genomic Comparison of Closely Related Tanacetum-Family Plants.</title>
        <authorList>
            <person name="Yamashiro T."/>
            <person name="Shiraishi A."/>
            <person name="Nakayama K."/>
            <person name="Satake H."/>
        </authorList>
    </citation>
    <scope>NUCLEOTIDE SEQUENCE</scope>
</reference>
<keyword evidence="2" id="KW-1185">Reference proteome</keyword>
<dbReference type="EMBL" id="BQNB010009730">
    <property type="protein sequence ID" value="GJS67608.1"/>
    <property type="molecule type" value="Genomic_DNA"/>
</dbReference>
<reference evidence="1" key="2">
    <citation type="submission" date="2022-01" db="EMBL/GenBank/DDBJ databases">
        <authorList>
            <person name="Yamashiro T."/>
            <person name="Shiraishi A."/>
            <person name="Satake H."/>
            <person name="Nakayama K."/>
        </authorList>
    </citation>
    <scope>NUCLEOTIDE SEQUENCE</scope>
</reference>
<evidence type="ECO:0000313" key="1">
    <source>
        <dbReference type="EMBL" id="GJS67608.1"/>
    </source>
</evidence>
<protein>
    <submittedName>
        <fullName evidence="1">Uncharacterized protein</fullName>
    </submittedName>
</protein>
<dbReference type="Proteomes" id="UP001151760">
    <property type="component" value="Unassembled WGS sequence"/>
</dbReference>
<comment type="caution">
    <text evidence="1">The sequence shown here is derived from an EMBL/GenBank/DDBJ whole genome shotgun (WGS) entry which is preliminary data.</text>
</comment>
<organism evidence="1 2">
    <name type="scientific">Tanacetum coccineum</name>
    <dbReference type="NCBI Taxonomy" id="301880"/>
    <lineage>
        <taxon>Eukaryota</taxon>
        <taxon>Viridiplantae</taxon>
        <taxon>Streptophyta</taxon>
        <taxon>Embryophyta</taxon>
        <taxon>Tracheophyta</taxon>
        <taxon>Spermatophyta</taxon>
        <taxon>Magnoliopsida</taxon>
        <taxon>eudicotyledons</taxon>
        <taxon>Gunneridae</taxon>
        <taxon>Pentapetalae</taxon>
        <taxon>asterids</taxon>
        <taxon>campanulids</taxon>
        <taxon>Asterales</taxon>
        <taxon>Asteraceae</taxon>
        <taxon>Asteroideae</taxon>
        <taxon>Anthemideae</taxon>
        <taxon>Anthemidinae</taxon>
        <taxon>Tanacetum</taxon>
    </lineage>
</organism>
<gene>
    <name evidence="1" type="ORF">Tco_0682172</name>
</gene>